<comment type="catalytic activity">
    <reaction evidence="7 8">
        <text>L-glutamyl-tRNA(Gln) + L-glutamine + ATP + H2O = L-glutaminyl-tRNA(Gln) + L-glutamate + ADP + phosphate + H(+)</text>
        <dbReference type="Rhea" id="RHEA:17521"/>
        <dbReference type="Rhea" id="RHEA-COMP:9681"/>
        <dbReference type="Rhea" id="RHEA-COMP:9684"/>
        <dbReference type="ChEBI" id="CHEBI:15377"/>
        <dbReference type="ChEBI" id="CHEBI:15378"/>
        <dbReference type="ChEBI" id="CHEBI:29985"/>
        <dbReference type="ChEBI" id="CHEBI:30616"/>
        <dbReference type="ChEBI" id="CHEBI:43474"/>
        <dbReference type="ChEBI" id="CHEBI:58359"/>
        <dbReference type="ChEBI" id="CHEBI:78520"/>
        <dbReference type="ChEBI" id="CHEBI:78521"/>
        <dbReference type="ChEBI" id="CHEBI:456216"/>
    </reaction>
</comment>
<dbReference type="InterPro" id="IPR018027">
    <property type="entry name" value="Asn/Gln_amidotransferase"/>
</dbReference>
<dbReference type="SMART" id="SM00845">
    <property type="entry name" value="GatB_Yqey"/>
    <property type="match status" value="1"/>
</dbReference>
<dbReference type="InterPro" id="IPR004413">
    <property type="entry name" value="GatB"/>
</dbReference>
<keyword evidence="4 8" id="KW-0067">ATP-binding</keyword>
<dbReference type="AlphaFoldDB" id="A0A875RUW0"/>
<dbReference type="GO" id="GO:0030956">
    <property type="term" value="C:glutamyl-tRNA(Gln) amidotransferase complex"/>
    <property type="evidence" value="ECO:0007669"/>
    <property type="project" value="UniProtKB-UniRule"/>
</dbReference>
<dbReference type="Gene3D" id="1.10.10.410">
    <property type="match status" value="1"/>
</dbReference>
<dbReference type="EC" id="6.3.5.-" evidence="8"/>
<reference evidence="10" key="1">
    <citation type="submission" date="2020-10" db="EMBL/GenBank/DDBJ databases">
        <authorList>
            <person name="Roach M.J.R."/>
        </authorList>
    </citation>
    <scope>NUCLEOTIDE SEQUENCE</scope>
    <source>
        <strain evidence="10">CBS 1945</strain>
    </source>
</reference>
<evidence type="ECO:0000259" key="9">
    <source>
        <dbReference type="SMART" id="SM00845"/>
    </source>
</evidence>
<dbReference type="NCBIfam" id="TIGR00133">
    <property type="entry name" value="gatB"/>
    <property type="match status" value="1"/>
</dbReference>
<sequence length="492" mass="56679">MSHQLKVGLEIHTQLKTARKLFSLSHNNTSILLTKPNSQVSFFDVSLPGTQPRLNPQVVLYALKCAIAMNCRINAVSRFDRKHYFYGDQPLGYQITQRYHALANEGKVVLSKKYDGLPHDTTIGIEQIQIEQDTGRSLYKLGDGSTDVDFNRSNIPLIEMVTKPDFEDVEQVRSFIKKYSRMLQNLDVCTGELDTGAIRVDVNVSIDKYPRIELKNIPTTSAIVNAIRYEYKRQCDVVNEGGSIRDVETRGWDGKRTYRLRSKEDSIDYRYMPDPELPALKLDIADILPKLKKTLPLSVERKMDKLMTQYGLKLRDANILLNDPILLRYYLDLYDEVYSKRSLHNMDNPINWLVHDFMGCLSKSNLKFSYNILSVKEFAEFLELIDNGTVTKQNAKLLLMHLVNNRNDQKVPLTKLVNDFNMNSVNDDESQDKLIEEICNKVINGNSKVLKDIVERGKQSKINYLIGQCMRACRGRIEAPKFEKQLKRKILE</sequence>
<dbReference type="GO" id="GO:0005739">
    <property type="term" value="C:mitochondrion"/>
    <property type="evidence" value="ECO:0007669"/>
    <property type="project" value="UniProtKB-SubCell"/>
</dbReference>
<evidence type="ECO:0000256" key="1">
    <source>
        <dbReference type="ARBA" id="ARBA00005306"/>
    </source>
</evidence>
<dbReference type="Pfam" id="PF02637">
    <property type="entry name" value="GatB_Yqey"/>
    <property type="match status" value="1"/>
</dbReference>
<dbReference type="InterPro" id="IPR014746">
    <property type="entry name" value="Gln_synth/guanido_kin_cat_dom"/>
</dbReference>
<organism evidence="10 11">
    <name type="scientific">Eeniella nana</name>
    <name type="common">Yeast</name>
    <name type="synonym">Brettanomyces nanus</name>
    <dbReference type="NCBI Taxonomy" id="13502"/>
    <lineage>
        <taxon>Eukaryota</taxon>
        <taxon>Fungi</taxon>
        <taxon>Dikarya</taxon>
        <taxon>Ascomycota</taxon>
        <taxon>Saccharomycotina</taxon>
        <taxon>Pichiomycetes</taxon>
        <taxon>Pichiales</taxon>
        <taxon>Pichiaceae</taxon>
        <taxon>Brettanomyces</taxon>
    </lineage>
</organism>
<dbReference type="InterPro" id="IPR017959">
    <property type="entry name" value="Asn/Gln-tRNA_amidoTrfase_suB/E"/>
</dbReference>
<keyword evidence="5 8" id="KW-0648">Protein biosynthesis</keyword>
<dbReference type="Proteomes" id="UP000662931">
    <property type="component" value="Chromosome 2"/>
</dbReference>
<dbReference type="InterPro" id="IPR006075">
    <property type="entry name" value="Asn/Gln-tRNA_Trfase_suB/E_cat"/>
</dbReference>
<dbReference type="PANTHER" id="PTHR11659:SF0">
    <property type="entry name" value="GLUTAMYL-TRNA(GLN) AMIDOTRANSFERASE SUBUNIT B, MITOCHONDRIAL"/>
    <property type="match status" value="1"/>
</dbReference>
<evidence type="ECO:0000256" key="7">
    <source>
        <dbReference type="ARBA" id="ARBA00047913"/>
    </source>
</evidence>
<dbReference type="InterPro" id="IPR017958">
    <property type="entry name" value="Gln-tRNA_amidoTrfase_suB_CS"/>
</dbReference>
<dbReference type="GO" id="GO:0005524">
    <property type="term" value="F:ATP binding"/>
    <property type="evidence" value="ECO:0007669"/>
    <property type="project" value="UniProtKB-KW"/>
</dbReference>
<dbReference type="PROSITE" id="PS01234">
    <property type="entry name" value="GATB"/>
    <property type="match status" value="1"/>
</dbReference>
<dbReference type="InterPro" id="IPR023168">
    <property type="entry name" value="GatB_Yqey_C_2"/>
</dbReference>
<comment type="subunit">
    <text evidence="8">Subunit of the heterotrimeric GatFAB amidotransferase (AdT) complex, composed of A, B and F subunits.</text>
</comment>
<feature type="domain" description="Asn/Gln amidotransferase" evidence="9">
    <location>
        <begin position="332"/>
        <end position="490"/>
    </location>
</feature>
<dbReference type="HAMAP" id="MF_00121">
    <property type="entry name" value="GatB"/>
    <property type="match status" value="1"/>
</dbReference>
<evidence type="ECO:0000256" key="8">
    <source>
        <dbReference type="HAMAP-Rule" id="MF_03147"/>
    </source>
</evidence>
<gene>
    <name evidence="8" type="primary">PET112</name>
    <name evidence="10" type="ORF">FOA43_002347</name>
</gene>
<evidence type="ECO:0000313" key="11">
    <source>
        <dbReference type="Proteomes" id="UP000662931"/>
    </source>
</evidence>
<comment type="function">
    <text evidence="8">Allows the formation of correctly charged Gln-tRNA(Gln) through the transamidation of misacylated Glu-tRNA(Gln) in the mitochondria. The reaction takes place in the presence of glutamine and ATP through an activated gamma-phospho-Glu-tRNA(Gln).</text>
</comment>
<dbReference type="GO" id="GO:0070681">
    <property type="term" value="P:glutaminyl-tRNAGln biosynthesis via transamidation"/>
    <property type="evidence" value="ECO:0007669"/>
    <property type="project" value="UniProtKB-UniRule"/>
</dbReference>
<accession>A0A875RUW0</accession>
<evidence type="ECO:0000256" key="6">
    <source>
        <dbReference type="ARBA" id="ARBA00023128"/>
    </source>
</evidence>
<keyword evidence="2 8" id="KW-0436">Ligase</keyword>
<evidence type="ECO:0000313" key="10">
    <source>
        <dbReference type="EMBL" id="QPG75007.1"/>
    </source>
</evidence>
<dbReference type="GO" id="GO:0032543">
    <property type="term" value="P:mitochondrial translation"/>
    <property type="evidence" value="ECO:0007669"/>
    <property type="project" value="UniProtKB-UniRule"/>
</dbReference>
<evidence type="ECO:0000256" key="4">
    <source>
        <dbReference type="ARBA" id="ARBA00022840"/>
    </source>
</evidence>
<comment type="similarity">
    <text evidence="1 8">Belongs to the GatB/GatE family. GatB subfamily.</text>
</comment>
<proteinExistence type="inferred from homology"/>
<dbReference type="GO" id="GO:0050567">
    <property type="term" value="F:glutaminyl-tRNA synthase (glutamine-hydrolyzing) activity"/>
    <property type="evidence" value="ECO:0007669"/>
    <property type="project" value="UniProtKB-UniRule"/>
</dbReference>
<dbReference type="SUPFAM" id="SSF55931">
    <property type="entry name" value="Glutamine synthetase/guanido kinase"/>
    <property type="match status" value="1"/>
</dbReference>
<dbReference type="SUPFAM" id="SSF89095">
    <property type="entry name" value="GatB/YqeY motif"/>
    <property type="match status" value="1"/>
</dbReference>
<evidence type="ECO:0000256" key="5">
    <source>
        <dbReference type="ARBA" id="ARBA00022917"/>
    </source>
</evidence>
<evidence type="ECO:0000256" key="2">
    <source>
        <dbReference type="ARBA" id="ARBA00022598"/>
    </source>
</evidence>
<comment type="subcellular location">
    <subcellularLocation>
        <location evidence="8">Mitochondrion</location>
    </subcellularLocation>
</comment>
<dbReference type="OrthoDB" id="1722066at2759"/>
<dbReference type="PANTHER" id="PTHR11659">
    <property type="entry name" value="GLUTAMYL-TRNA GLN AMIDOTRANSFERASE SUBUNIT B MITOCHONDRIAL AND PROKARYOTIC PET112-RELATED"/>
    <property type="match status" value="1"/>
</dbReference>
<dbReference type="InterPro" id="IPR003789">
    <property type="entry name" value="Asn/Gln_tRNA_amidoTrase-B-like"/>
</dbReference>
<name>A0A875RUW0_EENNA</name>
<dbReference type="NCBIfam" id="NF004012">
    <property type="entry name" value="PRK05477.1-2"/>
    <property type="match status" value="1"/>
</dbReference>
<dbReference type="Pfam" id="PF02934">
    <property type="entry name" value="GatB_N"/>
    <property type="match status" value="1"/>
</dbReference>
<keyword evidence="3 8" id="KW-0547">Nucleotide-binding</keyword>
<evidence type="ECO:0000256" key="3">
    <source>
        <dbReference type="ARBA" id="ARBA00022741"/>
    </source>
</evidence>
<dbReference type="EMBL" id="CP064813">
    <property type="protein sequence ID" value="QPG75007.1"/>
    <property type="molecule type" value="Genomic_DNA"/>
</dbReference>
<keyword evidence="6 8" id="KW-0496">Mitochondrion</keyword>
<keyword evidence="11" id="KW-1185">Reference proteome</keyword>
<protein>
    <recommendedName>
        <fullName evidence="8">Glutamyl-tRNA(Gln) amidotransferase subunit B, mitochondrial</fullName>
        <shortName evidence="8">Glu-AdT subunit B</shortName>
        <ecNumber evidence="8">6.3.5.-</ecNumber>
    </recommendedName>
</protein>